<evidence type="ECO:0000313" key="2">
    <source>
        <dbReference type="EMBL" id="KAI92583.1"/>
    </source>
</evidence>
<feature type="transmembrane region" description="Helical" evidence="1">
    <location>
        <begin position="9"/>
        <end position="30"/>
    </location>
</feature>
<dbReference type="AlphaFoldDB" id="A0AAI9T372"/>
<accession>A0AAI9T372</accession>
<dbReference type="RefSeq" id="WP_004027635.1">
    <property type="nucleotide sequence ID" value="NZ_AGBZ02000001.1"/>
</dbReference>
<proteinExistence type="predicted"/>
<sequence length="164" mass="18987">MKNFSWKKYLYYLLPALILLTAIVLNIYYIPKYYEVQRQNRYEGTYTVTILGQDENYNVFFTKGLNVKHANNLGAVLSKYPDDFGLNNSTWGNFLSRVGNITLSNPKEAYFSIQSGDNNQKNAAHIHPECREYENNACSSGIDYLKLMPNVDNVFRFVITKINQ</sequence>
<organism evidence="2 3">
    <name type="scientific">Spiroplasma melliferum KC3</name>
    <dbReference type="NCBI Taxonomy" id="570509"/>
    <lineage>
        <taxon>Bacteria</taxon>
        <taxon>Bacillati</taxon>
        <taxon>Mycoplasmatota</taxon>
        <taxon>Mollicutes</taxon>
        <taxon>Entomoplasmatales</taxon>
        <taxon>Spiroplasmataceae</taxon>
        <taxon>Spiroplasma</taxon>
    </lineage>
</organism>
<reference evidence="2 3" key="1">
    <citation type="journal article" date="2012" name="J. Proteome Res.">
        <title>Application of Spiroplasma melliferum proteogenomic profiling for the discovery of virulence factors and pathogenicity mechanisms in host-associated spiroplasmas.</title>
        <authorList>
            <person name="Alexeev D."/>
            <person name="Kostrjukova E."/>
            <person name="Aliper A."/>
            <person name="Popenko A."/>
            <person name="Bazaleev N."/>
            <person name="Tyakht A."/>
            <person name="Selezneva O."/>
            <person name="Akopian T."/>
            <person name="Prichodko E."/>
            <person name="Kondratov I."/>
            <person name="Chukin M."/>
            <person name="Demina I."/>
            <person name="Galyamina M."/>
            <person name="Kamashev D."/>
            <person name="Vanyushkina A."/>
            <person name="Ladygina V."/>
            <person name="Levitskii S."/>
            <person name="Lazarev V."/>
            <person name="Govorun V."/>
        </authorList>
    </citation>
    <scope>NUCLEOTIDE SEQUENCE [LARGE SCALE GENOMIC DNA]</scope>
    <source>
        <strain evidence="2 3">KC3</strain>
    </source>
</reference>
<gene>
    <name evidence="2" type="ORF">SPM_000455</name>
</gene>
<keyword evidence="1" id="KW-1133">Transmembrane helix</keyword>
<keyword evidence="1" id="KW-0472">Membrane</keyword>
<name>A0AAI9T372_SPIME</name>
<dbReference type="Proteomes" id="UP000004057">
    <property type="component" value="Unassembled WGS sequence"/>
</dbReference>
<evidence type="ECO:0000256" key="1">
    <source>
        <dbReference type="SAM" id="Phobius"/>
    </source>
</evidence>
<protein>
    <submittedName>
        <fullName evidence="2">Uncharacterized protein</fullName>
    </submittedName>
</protein>
<dbReference type="EMBL" id="AGBZ02000001">
    <property type="protein sequence ID" value="KAI92583.1"/>
    <property type="molecule type" value="Genomic_DNA"/>
</dbReference>
<evidence type="ECO:0000313" key="3">
    <source>
        <dbReference type="Proteomes" id="UP000004057"/>
    </source>
</evidence>
<comment type="caution">
    <text evidence="2">The sequence shown here is derived from an EMBL/GenBank/DDBJ whole genome shotgun (WGS) entry which is preliminary data.</text>
</comment>
<keyword evidence="1" id="KW-0812">Transmembrane</keyword>